<accession>A0ABW1DAY1</accession>
<dbReference type="Proteomes" id="UP001596058">
    <property type="component" value="Unassembled WGS sequence"/>
</dbReference>
<name>A0ABW1DAY1_9ACTN</name>
<protein>
    <submittedName>
        <fullName evidence="1">Uncharacterized protein</fullName>
    </submittedName>
</protein>
<comment type="caution">
    <text evidence="1">The sequence shown here is derived from an EMBL/GenBank/DDBJ whole genome shotgun (WGS) entry which is preliminary data.</text>
</comment>
<dbReference type="RefSeq" id="WP_379524132.1">
    <property type="nucleotide sequence ID" value="NZ_JBHSPA010000115.1"/>
</dbReference>
<organism evidence="1 2">
    <name type="scientific">Nonomuraea insulae</name>
    <dbReference type="NCBI Taxonomy" id="1616787"/>
    <lineage>
        <taxon>Bacteria</taxon>
        <taxon>Bacillati</taxon>
        <taxon>Actinomycetota</taxon>
        <taxon>Actinomycetes</taxon>
        <taxon>Streptosporangiales</taxon>
        <taxon>Streptosporangiaceae</taxon>
        <taxon>Nonomuraea</taxon>
    </lineage>
</organism>
<reference evidence="2" key="1">
    <citation type="journal article" date="2019" name="Int. J. Syst. Evol. Microbiol.">
        <title>The Global Catalogue of Microorganisms (GCM) 10K type strain sequencing project: providing services to taxonomists for standard genome sequencing and annotation.</title>
        <authorList>
            <consortium name="The Broad Institute Genomics Platform"/>
            <consortium name="The Broad Institute Genome Sequencing Center for Infectious Disease"/>
            <person name="Wu L."/>
            <person name="Ma J."/>
        </authorList>
    </citation>
    <scope>NUCLEOTIDE SEQUENCE [LARGE SCALE GENOMIC DNA]</scope>
    <source>
        <strain evidence="2">CCUG 53903</strain>
    </source>
</reference>
<sequence length="54" mass="5639">MTAPPKDSAPPSEDTDAQVVEASRHHLLQRPPLAVRHAHVLLTPPGEGRAGGVA</sequence>
<evidence type="ECO:0000313" key="2">
    <source>
        <dbReference type="Proteomes" id="UP001596058"/>
    </source>
</evidence>
<keyword evidence="2" id="KW-1185">Reference proteome</keyword>
<proteinExistence type="predicted"/>
<gene>
    <name evidence="1" type="ORF">ACFPZ3_63695</name>
</gene>
<evidence type="ECO:0000313" key="1">
    <source>
        <dbReference type="EMBL" id="MFC5834721.1"/>
    </source>
</evidence>
<dbReference type="EMBL" id="JBHSPA010000115">
    <property type="protein sequence ID" value="MFC5834721.1"/>
    <property type="molecule type" value="Genomic_DNA"/>
</dbReference>